<protein>
    <submittedName>
        <fullName evidence="2">Uncharacterized protein</fullName>
    </submittedName>
</protein>
<feature type="compositionally biased region" description="Basic and acidic residues" evidence="1">
    <location>
        <begin position="72"/>
        <end position="86"/>
    </location>
</feature>
<dbReference type="EMBL" id="BGZK01000126">
    <property type="protein sequence ID" value="GBP21191.1"/>
    <property type="molecule type" value="Genomic_DNA"/>
</dbReference>
<evidence type="ECO:0000313" key="3">
    <source>
        <dbReference type="Proteomes" id="UP000299102"/>
    </source>
</evidence>
<name>A0A4C1U4F7_EUMVA</name>
<gene>
    <name evidence="2" type="ORF">EVAR_84314_1</name>
</gene>
<evidence type="ECO:0000256" key="1">
    <source>
        <dbReference type="SAM" id="MobiDB-lite"/>
    </source>
</evidence>
<proteinExistence type="predicted"/>
<feature type="region of interest" description="Disordered" evidence="1">
    <location>
        <begin position="67"/>
        <end position="94"/>
    </location>
</feature>
<accession>A0A4C1U4F7</accession>
<reference evidence="2 3" key="1">
    <citation type="journal article" date="2019" name="Commun. Biol.">
        <title>The bagworm genome reveals a unique fibroin gene that provides high tensile strength.</title>
        <authorList>
            <person name="Kono N."/>
            <person name="Nakamura H."/>
            <person name="Ohtoshi R."/>
            <person name="Tomita M."/>
            <person name="Numata K."/>
            <person name="Arakawa K."/>
        </authorList>
    </citation>
    <scope>NUCLEOTIDE SEQUENCE [LARGE SCALE GENOMIC DNA]</scope>
</reference>
<sequence length="152" mass="17072">MILRNLNPPRLCNGTRLSCYYITRRAPGLLGRRVSEKGKFPHTTDYFMLSGRVESVILRTQVKISQGKSRKRPIESKKAGSPEDRAISGVRKKPCRPHELPALGNITNLGEFKYIEVSVEGTAAIDPAYNQDLGSRAFLPLLTRIHLDVRLD</sequence>
<dbReference type="AlphaFoldDB" id="A0A4C1U4F7"/>
<evidence type="ECO:0000313" key="2">
    <source>
        <dbReference type="EMBL" id="GBP21191.1"/>
    </source>
</evidence>
<organism evidence="2 3">
    <name type="scientific">Eumeta variegata</name>
    <name type="common">Bagworm moth</name>
    <name type="synonym">Eumeta japonica</name>
    <dbReference type="NCBI Taxonomy" id="151549"/>
    <lineage>
        <taxon>Eukaryota</taxon>
        <taxon>Metazoa</taxon>
        <taxon>Ecdysozoa</taxon>
        <taxon>Arthropoda</taxon>
        <taxon>Hexapoda</taxon>
        <taxon>Insecta</taxon>
        <taxon>Pterygota</taxon>
        <taxon>Neoptera</taxon>
        <taxon>Endopterygota</taxon>
        <taxon>Lepidoptera</taxon>
        <taxon>Glossata</taxon>
        <taxon>Ditrysia</taxon>
        <taxon>Tineoidea</taxon>
        <taxon>Psychidae</taxon>
        <taxon>Oiketicinae</taxon>
        <taxon>Eumeta</taxon>
    </lineage>
</organism>
<keyword evidence="3" id="KW-1185">Reference proteome</keyword>
<dbReference type="Proteomes" id="UP000299102">
    <property type="component" value="Unassembled WGS sequence"/>
</dbReference>
<comment type="caution">
    <text evidence="2">The sequence shown here is derived from an EMBL/GenBank/DDBJ whole genome shotgun (WGS) entry which is preliminary data.</text>
</comment>